<reference evidence="2" key="1">
    <citation type="submission" date="2021-09" db="EMBL/GenBank/DDBJ databases">
        <authorList>
            <consortium name="AG Swart"/>
            <person name="Singh M."/>
            <person name="Singh A."/>
            <person name="Seah K."/>
            <person name="Emmerich C."/>
        </authorList>
    </citation>
    <scope>NUCLEOTIDE SEQUENCE</scope>
    <source>
        <strain evidence="2">ATCC30299</strain>
    </source>
</reference>
<feature type="compositionally biased region" description="Low complexity" evidence="1">
    <location>
        <begin position="110"/>
        <end position="125"/>
    </location>
</feature>
<proteinExistence type="predicted"/>
<comment type="caution">
    <text evidence="2">The sequence shown here is derived from an EMBL/GenBank/DDBJ whole genome shotgun (WGS) entry which is preliminary data.</text>
</comment>
<evidence type="ECO:0000313" key="2">
    <source>
        <dbReference type="EMBL" id="CAG9321223.1"/>
    </source>
</evidence>
<organism evidence="2 3">
    <name type="scientific">Blepharisma stoltei</name>
    <dbReference type="NCBI Taxonomy" id="1481888"/>
    <lineage>
        <taxon>Eukaryota</taxon>
        <taxon>Sar</taxon>
        <taxon>Alveolata</taxon>
        <taxon>Ciliophora</taxon>
        <taxon>Postciliodesmatophora</taxon>
        <taxon>Heterotrichea</taxon>
        <taxon>Heterotrichida</taxon>
        <taxon>Blepharismidae</taxon>
        <taxon>Blepharisma</taxon>
    </lineage>
</organism>
<dbReference type="AlphaFoldDB" id="A0AAU9JB67"/>
<evidence type="ECO:0000256" key="1">
    <source>
        <dbReference type="SAM" id="MobiDB-lite"/>
    </source>
</evidence>
<feature type="region of interest" description="Disordered" evidence="1">
    <location>
        <begin position="89"/>
        <end position="141"/>
    </location>
</feature>
<accession>A0AAU9JB67</accession>
<sequence>MARPLEVVPEMPDSKSSADSPIQTHRRISSSSMTKQKPSKKTDQVGKQIWFMAQAHRDLERKSLMLQSRIKELHIGNYIDKRWKEMNIDVPEEPKEKPKHKVNKSQGDPKSSYAKAVSSYATNKNSSKKLNKSEIKKGKENDIKVMQDRALKNAANSFFKEKNSNIIENSQGNSDFYKENSENVKSKKEMLLEKYEGLNYKASEKSVKKRSKSVSSVPF</sequence>
<gene>
    <name evidence="2" type="ORF">BSTOLATCC_MIC28510</name>
</gene>
<protein>
    <submittedName>
        <fullName evidence="2">Uncharacterized protein</fullName>
    </submittedName>
</protein>
<dbReference type="Proteomes" id="UP001162131">
    <property type="component" value="Unassembled WGS sequence"/>
</dbReference>
<feature type="compositionally biased region" description="Polar residues" evidence="1">
    <location>
        <begin position="14"/>
        <end position="36"/>
    </location>
</feature>
<feature type="compositionally biased region" description="Basic and acidic residues" evidence="1">
    <location>
        <begin position="131"/>
        <end position="141"/>
    </location>
</feature>
<evidence type="ECO:0000313" key="3">
    <source>
        <dbReference type="Proteomes" id="UP001162131"/>
    </source>
</evidence>
<dbReference type="EMBL" id="CAJZBQ010000028">
    <property type="protein sequence ID" value="CAG9321223.1"/>
    <property type="molecule type" value="Genomic_DNA"/>
</dbReference>
<feature type="region of interest" description="Disordered" evidence="1">
    <location>
        <begin position="1"/>
        <end position="46"/>
    </location>
</feature>
<keyword evidence="3" id="KW-1185">Reference proteome</keyword>
<name>A0AAU9JB67_9CILI</name>